<name>A0A9J5XTS6_SOLCO</name>
<evidence type="ECO:0000313" key="3">
    <source>
        <dbReference type="Proteomes" id="UP000824120"/>
    </source>
</evidence>
<organism evidence="2 3">
    <name type="scientific">Solanum commersonii</name>
    <name type="common">Commerson's wild potato</name>
    <name type="synonym">Commerson's nightshade</name>
    <dbReference type="NCBI Taxonomy" id="4109"/>
    <lineage>
        <taxon>Eukaryota</taxon>
        <taxon>Viridiplantae</taxon>
        <taxon>Streptophyta</taxon>
        <taxon>Embryophyta</taxon>
        <taxon>Tracheophyta</taxon>
        <taxon>Spermatophyta</taxon>
        <taxon>Magnoliopsida</taxon>
        <taxon>eudicotyledons</taxon>
        <taxon>Gunneridae</taxon>
        <taxon>Pentapetalae</taxon>
        <taxon>asterids</taxon>
        <taxon>lamiids</taxon>
        <taxon>Solanales</taxon>
        <taxon>Solanaceae</taxon>
        <taxon>Solanoideae</taxon>
        <taxon>Solaneae</taxon>
        <taxon>Solanum</taxon>
    </lineage>
</organism>
<accession>A0A9J5XTS6</accession>
<dbReference type="OrthoDB" id="1304922at2759"/>
<dbReference type="Proteomes" id="UP000824120">
    <property type="component" value="Chromosome 8"/>
</dbReference>
<keyword evidence="1" id="KW-0812">Transmembrane</keyword>
<keyword evidence="1" id="KW-1133">Transmembrane helix</keyword>
<feature type="transmembrane region" description="Helical" evidence="1">
    <location>
        <begin position="69"/>
        <end position="88"/>
    </location>
</feature>
<dbReference type="EMBL" id="JACXVP010000008">
    <property type="protein sequence ID" value="KAG5590983.1"/>
    <property type="molecule type" value="Genomic_DNA"/>
</dbReference>
<proteinExistence type="predicted"/>
<evidence type="ECO:0000256" key="1">
    <source>
        <dbReference type="SAM" id="Phobius"/>
    </source>
</evidence>
<protein>
    <submittedName>
        <fullName evidence="2">Uncharacterized protein</fullName>
    </submittedName>
</protein>
<dbReference type="AlphaFoldDB" id="A0A9J5XTS6"/>
<keyword evidence="1" id="KW-0472">Membrane</keyword>
<reference evidence="2 3" key="1">
    <citation type="submission" date="2020-09" db="EMBL/GenBank/DDBJ databases">
        <title>De no assembly of potato wild relative species, Solanum commersonii.</title>
        <authorList>
            <person name="Cho K."/>
        </authorList>
    </citation>
    <scope>NUCLEOTIDE SEQUENCE [LARGE SCALE GENOMIC DNA]</scope>
    <source>
        <strain evidence="2">LZ3.2</strain>
        <tissue evidence="2">Leaf</tissue>
    </source>
</reference>
<sequence length="111" mass="12234">MRDFPKNKQGNGENRAKYSLATLVDRVTAPIGATLGTCGGENYLYAMASRKEKLSDVVTSMFKVFSMDVYALLDLGASLCFVTLYVVIRLSTFPEQLLKPLSVSKLIGELF</sequence>
<keyword evidence="3" id="KW-1185">Reference proteome</keyword>
<comment type="caution">
    <text evidence="2">The sequence shown here is derived from an EMBL/GenBank/DDBJ whole genome shotgun (WGS) entry which is preliminary data.</text>
</comment>
<dbReference type="Pfam" id="PF08284">
    <property type="entry name" value="RVP_2"/>
    <property type="match status" value="1"/>
</dbReference>
<gene>
    <name evidence="2" type="ORF">H5410_041497</name>
</gene>
<evidence type="ECO:0000313" key="2">
    <source>
        <dbReference type="EMBL" id="KAG5590983.1"/>
    </source>
</evidence>